<dbReference type="Gene3D" id="3.90.550.20">
    <property type="match status" value="1"/>
</dbReference>
<proteinExistence type="inferred from homology"/>
<dbReference type="PANTHER" id="PTHR46830">
    <property type="entry name" value="TRANSFERASE, PUTATIVE-RELATED"/>
    <property type="match status" value="1"/>
</dbReference>
<evidence type="ECO:0000313" key="2">
    <source>
        <dbReference type="EMBL" id="KAF2655724.1"/>
    </source>
</evidence>
<dbReference type="Proteomes" id="UP000799324">
    <property type="component" value="Unassembled WGS sequence"/>
</dbReference>
<keyword evidence="2" id="KW-0808">Transferase</keyword>
<keyword evidence="3" id="KW-1185">Reference proteome</keyword>
<evidence type="ECO:0000313" key="3">
    <source>
        <dbReference type="Proteomes" id="UP000799324"/>
    </source>
</evidence>
<dbReference type="GO" id="GO:1901135">
    <property type="term" value="P:carbohydrate derivative metabolic process"/>
    <property type="evidence" value="ECO:0007669"/>
    <property type="project" value="UniProtKB-ARBA"/>
</dbReference>
<protein>
    <submittedName>
        <fullName evidence="2">Glycosyltransferase family 32 protein</fullName>
    </submittedName>
</protein>
<name>A0A6A6TAV4_9PLEO</name>
<comment type="similarity">
    <text evidence="1">Belongs to the glycosyltransferase 32 family.</text>
</comment>
<reference evidence="2" key="1">
    <citation type="journal article" date="2020" name="Stud. Mycol.">
        <title>101 Dothideomycetes genomes: a test case for predicting lifestyles and emergence of pathogens.</title>
        <authorList>
            <person name="Haridas S."/>
            <person name="Albert R."/>
            <person name="Binder M."/>
            <person name="Bloem J."/>
            <person name="Labutti K."/>
            <person name="Salamov A."/>
            <person name="Andreopoulos B."/>
            <person name="Baker S."/>
            <person name="Barry K."/>
            <person name="Bills G."/>
            <person name="Bluhm B."/>
            <person name="Cannon C."/>
            <person name="Castanera R."/>
            <person name="Culley D."/>
            <person name="Daum C."/>
            <person name="Ezra D."/>
            <person name="Gonzalez J."/>
            <person name="Henrissat B."/>
            <person name="Kuo A."/>
            <person name="Liang C."/>
            <person name="Lipzen A."/>
            <person name="Lutzoni F."/>
            <person name="Magnuson J."/>
            <person name="Mondo S."/>
            <person name="Nolan M."/>
            <person name="Ohm R."/>
            <person name="Pangilinan J."/>
            <person name="Park H.-J."/>
            <person name="Ramirez L."/>
            <person name="Alfaro M."/>
            <person name="Sun H."/>
            <person name="Tritt A."/>
            <person name="Yoshinaga Y."/>
            <person name="Zwiers L.-H."/>
            <person name="Turgeon B."/>
            <person name="Goodwin S."/>
            <person name="Spatafora J."/>
            <person name="Crous P."/>
            <person name="Grigoriev I."/>
        </authorList>
    </citation>
    <scope>NUCLEOTIDE SEQUENCE</scope>
    <source>
        <strain evidence="2">CBS 122681</strain>
    </source>
</reference>
<dbReference type="SUPFAM" id="SSF53448">
    <property type="entry name" value="Nucleotide-diphospho-sugar transferases"/>
    <property type="match status" value="1"/>
</dbReference>
<gene>
    <name evidence="2" type="ORF">K491DRAFT_581802</name>
</gene>
<dbReference type="OrthoDB" id="409543at2759"/>
<dbReference type="InterPro" id="IPR029044">
    <property type="entry name" value="Nucleotide-diphossugar_trans"/>
</dbReference>
<feature type="non-terminal residue" evidence="2">
    <location>
        <position position="312"/>
    </location>
</feature>
<dbReference type="PANTHER" id="PTHR46830:SF2">
    <property type="entry name" value="ALPHA-1,4-N-ACETYLGLUCOSAMINYLTRANSFERASE"/>
    <property type="match status" value="1"/>
</dbReference>
<organism evidence="2 3">
    <name type="scientific">Lophiostoma macrostomum CBS 122681</name>
    <dbReference type="NCBI Taxonomy" id="1314788"/>
    <lineage>
        <taxon>Eukaryota</taxon>
        <taxon>Fungi</taxon>
        <taxon>Dikarya</taxon>
        <taxon>Ascomycota</taxon>
        <taxon>Pezizomycotina</taxon>
        <taxon>Dothideomycetes</taxon>
        <taxon>Pleosporomycetidae</taxon>
        <taxon>Pleosporales</taxon>
        <taxon>Lophiostomataceae</taxon>
        <taxon>Lophiostoma</taxon>
    </lineage>
</organism>
<dbReference type="AlphaFoldDB" id="A0A6A6TAV4"/>
<dbReference type="EMBL" id="MU004345">
    <property type="protein sequence ID" value="KAF2655724.1"/>
    <property type="molecule type" value="Genomic_DNA"/>
</dbReference>
<dbReference type="Pfam" id="PF04488">
    <property type="entry name" value="Gly_transf_sug"/>
    <property type="match status" value="1"/>
</dbReference>
<sequence>SIPSIVHYVYLKKDEKSILHFTFQDFLSVYASILYFNPSSILIHTDHNASYLEDAASQGNLWTRKILTSFPKTVKFNSVKAPTHAGNGKEIWKIEHKSDFVRIEQVHATGGIYLDWDVLPLRSLHPLLDSGFESVVGRQPGGKVNNGAFMAQKGSSFTGLMNKEGNKVFDGGWETHSIKLALAVSERLMKTPKKVLIMEERAFSPTSWRAPSPEQLFAPHNETPVPVSPLRNDDFNDDPELAWEAEKSEKREWELDFSPSYLLHAYKQRGDPIPGFEAVTLPYVLKRDSNYALAAWPVVQHALDNGIIEESD</sequence>
<accession>A0A6A6TAV4</accession>
<feature type="non-terminal residue" evidence="2">
    <location>
        <position position="1"/>
    </location>
</feature>
<dbReference type="InterPro" id="IPR007577">
    <property type="entry name" value="GlycoTrfase_DXD_sugar-bd_CS"/>
</dbReference>
<evidence type="ECO:0000256" key="1">
    <source>
        <dbReference type="ARBA" id="ARBA00009003"/>
    </source>
</evidence>
<dbReference type="GO" id="GO:0016740">
    <property type="term" value="F:transferase activity"/>
    <property type="evidence" value="ECO:0007669"/>
    <property type="project" value="UniProtKB-KW"/>
</dbReference>